<comment type="caution">
    <text evidence="1">The sequence shown here is derived from an EMBL/GenBank/DDBJ whole genome shotgun (WGS) entry which is preliminary data.</text>
</comment>
<gene>
    <name evidence="1" type="ORF">GCM10023321_77430</name>
</gene>
<dbReference type="SUPFAM" id="SSF47598">
    <property type="entry name" value="Ribbon-helix-helix"/>
    <property type="match status" value="1"/>
</dbReference>
<evidence type="ECO:0000313" key="1">
    <source>
        <dbReference type="EMBL" id="GAA5174164.1"/>
    </source>
</evidence>
<proteinExistence type="predicted"/>
<dbReference type="EMBL" id="BAABJP010000058">
    <property type="protein sequence ID" value="GAA5174164.1"/>
    <property type="molecule type" value="Genomic_DNA"/>
</dbReference>
<dbReference type="Gene3D" id="1.10.1220.10">
    <property type="entry name" value="Met repressor-like"/>
    <property type="match status" value="1"/>
</dbReference>
<dbReference type="InterPro" id="IPR013321">
    <property type="entry name" value="Arc_rbn_hlx_hlx"/>
</dbReference>
<dbReference type="InterPro" id="IPR010985">
    <property type="entry name" value="Ribbon_hlx_hlx"/>
</dbReference>
<sequence>MAAKKVTITLPEQLAERLAQRAREAGIPFSTWIAQAAEERARIEDGQAAMAEWTRDEGPLTDDELAEAAAELARADVLAQRAARRLAG</sequence>
<protein>
    <recommendedName>
        <fullName evidence="3">CopG family transcriptional regulator</fullName>
    </recommendedName>
</protein>
<dbReference type="Proteomes" id="UP001428817">
    <property type="component" value="Unassembled WGS sequence"/>
</dbReference>
<evidence type="ECO:0000313" key="2">
    <source>
        <dbReference type="Proteomes" id="UP001428817"/>
    </source>
</evidence>
<reference evidence="2" key="1">
    <citation type="journal article" date="2019" name="Int. J. Syst. Evol. Microbiol.">
        <title>The Global Catalogue of Microorganisms (GCM) 10K type strain sequencing project: providing services to taxonomists for standard genome sequencing and annotation.</title>
        <authorList>
            <consortium name="The Broad Institute Genomics Platform"/>
            <consortium name="The Broad Institute Genome Sequencing Center for Infectious Disease"/>
            <person name="Wu L."/>
            <person name="Ma J."/>
        </authorList>
    </citation>
    <scope>NUCLEOTIDE SEQUENCE [LARGE SCALE GENOMIC DNA]</scope>
    <source>
        <strain evidence="2">JCM 18303</strain>
    </source>
</reference>
<accession>A0ABP9RAZ7</accession>
<dbReference type="RefSeq" id="WP_185059950.1">
    <property type="nucleotide sequence ID" value="NZ_BAABJP010000058.1"/>
</dbReference>
<evidence type="ECO:0008006" key="3">
    <source>
        <dbReference type="Google" id="ProtNLM"/>
    </source>
</evidence>
<keyword evidence="2" id="KW-1185">Reference proteome</keyword>
<name>A0ABP9RAZ7_9PSEU</name>
<organism evidence="1 2">
    <name type="scientific">Pseudonocardia eucalypti</name>
    <dbReference type="NCBI Taxonomy" id="648755"/>
    <lineage>
        <taxon>Bacteria</taxon>
        <taxon>Bacillati</taxon>
        <taxon>Actinomycetota</taxon>
        <taxon>Actinomycetes</taxon>
        <taxon>Pseudonocardiales</taxon>
        <taxon>Pseudonocardiaceae</taxon>
        <taxon>Pseudonocardia</taxon>
    </lineage>
</organism>